<name>A0ABW5GAI4_9PSEU</name>
<dbReference type="RefSeq" id="WP_345389864.1">
    <property type="nucleotide sequence ID" value="NZ_BAABHG010000003.1"/>
</dbReference>
<dbReference type="Proteomes" id="UP001597419">
    <property type="component" value="Unassembled WGS sequence"/>
</dbReference>
<dbReference type="EMBL" id="JBHUKU010000002">
    <property type="protein sequence ID" value="MFD2457374.1"/>
    <property type="molecule type" value="Genomic_DNA"/>
</dbReference>
<evidence type="ECO:0000313" key="2">
    <source>
        <dbReference type="EMBL" id="MFD2457374.1"/>
    </source>
</evidence>
<protein>
    <submittedName>
        <fullName evidence="2">DUF3558 domain-containing protein</fullName>
    </submittedName>
</protein>
<evidence type="ECO:0000256" key="1">
    <source>
        <dbReference type="SAM" id="MobiDB-lite"/>
    </source>
</evidence>
<comment type="caution">
    <text evidence="2">The sequence shown here is derived from an EMBL/GenBank/DDBJ whole genome shotgun (WGS) entry which is preliminary data.</text>
</comment>
<dbReference type="Pfam" id="PF12079">
    <property type="entry name" value="DUF3558"/>
    <property type="match status" value="1"/>
</dbReference>
<feature type="region of interest" description="Disordered" evidence="1">
    <location>
        <begin position="1"/>
        <end position="27"/>
    </location>
</feature>
<dbReference type="InterPro" id="IPR024520">
    <property type="entry name" value="DUF3558"/>
</dbReference>
<accession>A0ABW5GAI4</accession>
<reference evidence="3" key="1">
    <citation type="journal article" date="2019" name="Int. J. Syst. Evol. Microbiol.">
        <title>The Global Catalogue of Microorganisms (GCM) 10K type strain sequencing project: providing services to taxonomists for standard genome sequencing and annotation.</title>
        <authorList>
            <consortium name="The Broad Institute Genomics Platform"/>
            <consortium name="The Broad Institute Genome Sequencing Center for Infectious Disease"/>
            <person name="Wu L."/>
            <person name="Ma J."/>
        </authorList>
    </citation>
    <scope>NUCLEOTIDE SEQUENCE [LARGE SCALE GENOMIC DNA]</scope>
    <source>
        <strain evidence="3">CGMCC 4.7643</strain>
    </source>
</reference>
<organism evidence="2 3">
    <name type="scientific">Amycolatopsis samaneae</name>
    <dbReference type="NCBI Taxonomy" id="664691"/>
    <lineage>
        <taxon>Bacteria</taxon>
        <taxon>Bacillati</taxon>
        <taxon>Actinomycetota</taxon>
        <taxon>Actinomycetes</taxon>
        <taxon>Pseudonocardiales</taxon>
        <taxon>Pseudonocardiaceae</taxon>
        <taxon>Amycolatopsis</taxon>
    </lineage>
</organism>
<keyword evidence="3" id="KW-1185">Reference proteome</keyword>
<sequence>MVACGPQQPKPTLSQRPEAAKTGQALPFTPIQQPLSLNGLTADPCRILNREQVAATVADPPDDVKATPRSDELGIRCSWVQWGAPLISVVVPSRTLTNLDELAKYHEKRAGNLEPWAETSMYGLPVVIYREVPGPANCDVAVGITDTTMIHVGLVGNQTHSQYWENDPCGNALKTTEFVINALRNH</sequence>
<proteinExistence type="predicted"/>
<gene>
    <name evidence="2" type="ORF">ACFSYJ_02135</name>
</gene>
<evidence type="ECO:0000313" key="3">
    <source>
        <dbReference type="Proteomes" id="UP001597419"/>
    </source>
</evidence>